<dbReference type="InterPro" id="IPR006543">
    <property type="entry name" value="Histidinol-phos"/>
</dbReference>
<dbReference type="InterPro" id="IPR004446">
    <property type="entry name" value="Heptose_bisP_phosphatase"/>
</dbReference>
<dbReference type="Pfam" id="PF13242">
    <property type="entry name" value="Hydrolase_like"/>
    <property type="match status" value="1"/>
</dbReference>
<keyword evidence="4" id="KW-0479">Metal-binding</keyword>
<name>A0A3B1C8X3_9ZZZZ</name>
<keyword evidence="5 8" id="KW-0378">Hydrolase</keyword>
<organism evidence="8">
    <name type="scientific">hydrothermal vent metagenome</name>
    <dbReference type="NCBI Taxonomy" id="652676"/>
    <lineage>
        <taxon>unclassified sequences</taxon>
        <taxon>metagenomes</taxon>
        <taxon>ecological metagenomes</taxon>
    </lineage>
</organism>
<comment type="similarity">
    <text evidence="2">Belongs to the GmhB family.</text>
</comment>
<evidence type="ECO:0000256" key="5">
    <source>
        <dbReference type="ARBA" id="ARBA00022801"/>
    </source>
</evidence>
<proteinExistence type="inferred from homology"/>
<evidence type="ECO:0000313" key="8">
    <source>
        <dbReference type="EMBL" id="VAX15125.1"/>
    </source>
</evidence>
<keyword evidence="6" id="KW-0119">Carbohydrate metabolism</keyword>
<dbReference type="GO" id="GO:0016791">
    <property type="term" value="F:phosphatase activity"/>
    <property type="evidence" value="ECO:0007669"/>
    <property type="project" value="InterPro"/>
</dbReference>
<dbReference type="Gene3D" id="3.40.50.1000">
    <property type="entry name" value="HAD superfamily/HAD-like"/>
    <property type="match status" value="1"/>
</dbReference>
<dbReference type="GO" id="GO:0046872">
    <property type="term" value="F:metal ion binding"/>
    <property type="evidence" value="ECO:0007669"/>
    <property type="project" value="UniProtKB-KW"/>
</dbReference>
<dbReference type="InterPro" id="IPR036412">
    <property type="entry name" value="HAD-like_sf"/>
</dbReference>
<dbReference type="InterPro" id="IPR023214">
    <property type="entry name" value="HAD_sf"/>
</dbReference>
<evidence type="ECO:0000256" key="3">
    <source>
        <dbReference type="ARBA" id="ARBA00022490"/>
    </source>
</evidence>
<comment type="subcellular location">
    <subcellularLocation>
        <location evidence="1">Cytoplasm</location>
    </subcellularLocation>
</comment>
<reference evidence="8" key="1">
    <citation type="submission" date="2018-06" db="EMBL/GenBank/DDBJ databases">
        <authorList>
            <person name="Zhirakovskaya E."/>
        </authorList>
    </citation>
    <scope>NUCLEOTIDE SEQUENCE</scope>
</reference>
<evidence type="ECO:0000256" key="1">
    <source>
        <dbReference type="ARBA" id="ARBA00004496"/>
    </source>
</evidence>
<dbReference type="PANTHER" id="PTHR42891:SF1">
    <property type="entry name" value="D-GLYCERO-BETA-D-MANNO-HEPTOSE-1,7-BISPHOSPHATE 7-PHOSPHATASE"/>
    <property type="match status" value="1"/>
</dbReference>
<evidence type="ECO:0000256" key="7">
    <source>
        <dbReference type="ARBA" id="ARBA00031828"/>
    </source>
</evidence>
<dbReference type="InterPro" id="IPR006549">
    <property type="entry name" value="HAD-SF_hydro_IIIA"/>
</dbReference>
<dbReference type="PANTHER" id="PTHR42891">
    <property type="entry name" value="D-GLYCERO-BETA-D-MANNO-HEPTOSE-1,7-BISPHOSPHATE 7-PHOSPHATASE"/>
    <property type="match status" value="1"/>
</dbReference>
<dbReference type="EMBL" id="UOGC01000003">
    <property type="protein sequence ID" value="VAX15125.1"/>
    <property type="molecule type" value="Genomic_DNA"/>
</dbReference>
<dbReference type="PIRSF" id="PIRSF004682">
    <property type="entry name" value="GmhB"/>
    <property type="match status" value="1"/>
</dbReference>
<evidence type="ECO:0000256" key="2">
    <source>
        <dbReference type="ARBA" id="ARBA00005628"/>
    </source>
</evidence>
<dbReference type="CDD" id="cd07503">
    <property type="entry name" value="HAD_HisB-N"/>
    <property type="match status" value="1"/>
</dbReference>
<protein>
    <recommendedName>
        <fullName evidence="7">D,D-heptose 1,7-bisphosphate phosphatase</fullName>
    </recommendedName>
</protein>
<dbReference type="GO" id="GO:0005975">
    <property type="term" value="P:carbohydrate metabolic process"/>
    <property type="evidence" value="ECO:0007669"/>
    <property type="project" value="InterPro"/>
</dbReference>
<dbReference type="SUPFAM" id="SSF56784">
    <property type="entry name" value="HAD-like"/>
    <property type="match status" value="1"/>
</dbReference>
<evidence type="ECO:0000256" key="4">
    <source>
        <dbReference type="ARBA" id="ARBA00022723"/>
    </source>
</evidence>
<dbReference type="AlphaFoldDB" id="A0A3B1C8X3"/>
<dbReference type="NCBIfam" id="TIGR01656">
    <property type="entry name" value="Histidinol-ppas"/>
    <property type="match status" value="1"/>
</dbReference>
<dbReference type="NCBIfam" id="TIGR00213">
    <property type="entry name" value="GmhB_yaeD"/>
    <property type="match status" value="1"/>
</dbReference>
<evidence type="ECO:0000256" key="6">
    <source>
        <dbReference type="ARBA" id="ARBA00023277"/>
    </source>
</evidence>
<dbReference type="NCBIfam" id="TIGR01662">
    <property type="entry name" value="HAD-SF-IIIA"/>
    <property type="match status" value="1"/>
</dbReference>
<accession>A0A3B1C8X3</accession>
<keyword evidence="3" id="KW-0963">Cytoplasm</keyword>
<gene>
    <name evidence="8" type="ORF">MNBD_NITROSPINAE01-1487</name>
</gene>
<sequence length="192" mass="21059">MNGNRKAVFLDRDGCVNVEDHYIRDIKRFCLYPDTLESIKALNDAGFAIVVVTNQSGVARGYMTEELVNEVHELLLKMTREAGVIIDSIEYCPHHPEGVVEKYAMKCDCRKPAPGMALRAAKELGINTKRSYVVGDKISDMELGFAIGAKTVLVRTGFGEREAGKIERGEAAPPNHVAKGIGPAVAWILDDV</sequence>
<dbReference type="GO" id="GO:0005737">
    <property type="term" value="C:cytoplasm"/>
    <property type="evidence" value="ECO:0007669"/>
    <property type="project" value="UniProtKB-SubCell"/>
</dbReference>